<dbReference type="GO" id="GO:0008360">
    <property type="term" value="P:regulation of cell shape"/>
    <property type="evidence" value="ECO:0007669"/>
    <property type="project" value="UniProtKB-KW"/>
</dbReference>
<dbReference type="InterPro" id="IPR017790">
    <property type="entry name" value="Penicillin-binding_protein_2"/>
</dbReference>
<accession>C3JAY5</accession>
<dbReference type="Pfam" id="PF00905">
    <property type="entry name" value="Transpeptidase"/>
    <property type="match status" value="1"/>
</dbReference>
<reference evidence="17 18" key="1">
    <citation type="submission" date="2009-04" db="EMBL/GenBank/DDBJ databases">
        <authorList>
            <person name="Sebastian Y."/>
            <person name="Madupu R."/>
            <person name="Durkin A.S."/>
            <person name="Torralba M."/>
            <person name="Methe B."/>
            <person name="Sutton G.G."/>
            <person name="Strausberg R.L."/>
            <person name="Nelson K.E."/>
        </authorList>
    </citation>
    <scope>NUCLEOTIDE SEQUENCE [LARGE SCALE GENOMIC DNA]</scope>
    <source>
        <strain evidence="18">ATCC 35406 / BCRC 14492 / JCM 8526 / NCTC 13058 / HG 370</strain>
    </source>
</reference>
<organism evidence="17 18">
    <name type="scientific">Porphyromonas endodontalis (strain ATCC 35406 / DSM 24491 / JCM 8526 / CCUG 16442 / BCRC 14492 / NCTC 13058 / HG 370)</name>
    <name type="common">Bacteroides endodontalis</name>
    <dbReference type="NCBI Taxonomy" id="553175"/>
    <lineage>
        <taxon>Bacteria</taxon>
        <taxon>Pseudomonadati</taxon>
        <taxon>Bacteroidota</taxon>
        <taxon>Bacteroidia</taxon>
        <taxon>Bacteroidales</taxon>
        <taxon>Porphyromonadaceae</taxon>
        <taxon>Porphyromonas</taxon>
    </lineage>
</organism>
<evidence type="ECO:0000256" key="10">
    <source>
        <dbReference type="ARBA" id="ARBA00022984"/>
    </source>
</evidence>
<dbReference type="AlphaFoldDB" id="C3JAY5"/>
<sequence>MKQENRNEAQRSIFLMALAVLLVLGYVARLFYLQILSPEYKSKAENNAFYHHVIYPERGAIFDRTGKLLVYNEPAYDVMVITKEVGENLDSLALCKLLSIDIETLRQRFEAVRNRDLNPGYSPYTPQRLLAQVSAGDAGRFQEVLYKFPGFSVQHRSIRRYGTEVAAHVLGYMSECSPGDLEQDSLLAPGDYVGKSGVERTYDAVLRGTKGYEVMLRDARGRIQGRYNNGANDAKEVAGRNLTLSIDEGLQALGERMMQGKRGGIVMIEPATGEVLCLVTSPAYPPSLLAGRDIGKNHLLLAYNPGKPLFNRALQGTYPPGSTFKPTQAAILLNEGVITPQTLYTCYRGYPYMRGRPACHGHGSPLAVEFALTTSCNAFFAWGLHYMLDDRRRYSTVQEAFTHWKDYMVRMGYGYPLGIDLPGEKRGFIPNSEYYDKWYKAGWNSSTIISNSIGQGEVLATPLQMANLAAIVANRGYYYRPHVVHEIEGMSLDTAYSHKQYTGIAAQHWEIVANGMAGAVRAGTCHAANFAPGEIEVCGKTGTAENPHGPDHSAFIGFAPRNNPQVAIAVYVENGGFGATYGVPIGRVMLEYYLREGHLSPAAEGIASRMSHSYLSYRNAP</sequence>
<keyword evidence="18" id="KW-1185">Reference proteome</keyword>
<feature type="transmembrane region" description="Helical" evidence="14">
    <location>
        <begin position="12"/>
        <end position="32"/>
    </location>
</feature>
<keyword evidence="8" id="KW-0378">Hydrolase</keyword>
<dbReference type="GeneID" id="93365358"/>
<evidence type="ECO:0000256" key="5">
    <source>
        <dbReference type="ARBA" id="ARBA00022645"/>
    </source>
</evidence>
<dbReference type="SUPFAM" id="SSF56601">
    <property type="entry name" value="beta-lactamase/transpeptidase-like"/>
    <property type="match status" value="1"/>
</dbReference>
<dbReference type="GO" id="GO:0071972">
    <property type="term" value="F:peptidoglycan L,D-transpeptidase activity"/>
    <property type="evidence" value="ECO:0007669"/>
    <property type="project" value="TreeGrafter"/>
</dbReference>
<feature type="domain" description="Penicillin-binding protein dimerisation" evidence="16">
    <location>
        <begin position="54"/>
        <end position="225"/>
    </location>
</feature>
<dbReference type="NCBIfam" id="TIGR03423">
    <property type="entry name" value="pbp2_mrdA"/>
    <property type="match status" value="1"/>
</dbReference>
<dbReference type="eggNOG" id="COG0768">
    <property type="taxonomic scope" value="Bacteria"/>
</dbReference>
<evidence type="ECO:0000313" key="17">
    <source>
        <dbReference type="EMBL" id="EEN82780.1"/>
    </source>
</evidence>
<comment type="caution">
    <text evidence="17">The sequence shown here is derived from an EMBL/GenBank/DDBJ whole genome shotgun (WGS) entry which is preliminary data.</text>
</comment>
<keyword evidence="13" id="KW-0961">Cell wall biogenesis/degradation</keyword>
<evidence type="ECO:0000256" key="6">
    <source>
        <dbReference type="ARBA" id="ARBA00022670"/>
    </source>
</evidence>
<keyword evidence="4" id="KW-0997">Cell inner membrane</keyword>
<keyword evidence="5" id="KW-0121">Carboxypeptidase</keyword>
<evidence type="ECO:0000313" key="18">
    <source>
        <dbReference type="Proteomes" id="UP000004295"/>
    </source>
</evidence>
<evidence type="ECO:0000256" key="14">
    <source>
        <dbReference type="SAM" id="Phobius"/>
    </source>
</evidence>
<evidence type="ECO:0000256" key="1">
    <source>
        <dbReference type="ARBA" id="ARBA00004167"/>
    </source>
</evidence>
<comment type="subcellular location">
    <subcellularLocation>
        <location evidence="2">Cell membrane</location>
    </subcellularLocation>
    <subcellularLocation>
        <location evidence="1">Membrane</location>
        <topology evidence="1">Single-pass membrane protein</topology>
    </subcellularLocation>
</comment>
<dbReference type="InterPro" id="IPR001460">
    <property type="entry name" value="PCN-bd_Tpept"/>
</dbReference>
<dbReference type="GO" id="GO:0005886">
    <property type="term" value="C:plasma membrane"/>
    <property type="evidence" value="ECO:0007669"/>
    <property type="project" value="UniProtKB-SubCell"/>
</dbReference>
<dbReference type="GO" id="GO:0008658">
    <property type="term" value="F:penicillin binding"/>
    <property type="evidence" value="ECO:0007669"/>
    <property type="project" value="InterPro"/>
</dbReference>
<dbReference type="InterPro" id="IPR005311">
    <property type="entry name" value="PBP_dimer"/>
</dbReference>
<dbReference type="Proteomes" id="UP000004295">
    <property type="component" value="Unassembled WGS sequence"/>
</dbReference>
<keyword evidence="7 14" id="KW-0812">Transmembrane</keyword>
<evidence type="ECO:0000256" key="11">
    <source>
        <dbReference type="ARBA" id="ARBA00022989"/>
    </source>
</evidence>
<dbReference type="InterPro" id="IPR012338">
    <property type="entry name" value="Beta-lactam/transpept-like"/>
</dbReference>
<dbReference type="SUPFAM" id="SSF56519">
    <property type="entry name" value="Penicillin binding protein dimerisation domain"/>
    <property type="match status" value="1"/>
</dbReference>
<dbReference type="EMBL" id="ACNN01000020">
    <property type="protein sequence ID" value="EEN82780.1"/>
    <property type="molecule type" value="Genomic_DNA"/>
</dbReference>
<gene>
    <name evidence="17" type="primary">mrdA</name>
    <name evidence="17" type="ORF">POREN0001_0377</name>
</gene>
<dbReference type="PANTHER" id="PTHR30627:SF2">
    <property type="entry name" value="PEPTIDOGLYCAN D,D-TRANSPEPTIDASE MRDA"/>
    <property type="match status" value="1"/>
</dbReference>
<dbReference type="Pfam" id="PF03717">
    <property type="entry name" value="PBP_dimer"/>
    <property type="match status" value="1"/>
</dbReference>
<dbReference type="InterPro" id="IPR036138">
    <property type="entry name" value="PBP_dimer_sf"/>
</dbReference>
<keyword evidence="11 14" id="KW-1133">Transmembrane helix</keyword>
<keyword evidence="12 14" id="KW-0472">Membrane</keyword>
<dbReference type="Gene3D" id="3.90.1310.10">
    <property type="entry name" value="Penicillin-binding protein 2a (Domain 2)"/>
    <property type="match status" value="1"/>
</dbReference>
<evidence type="ECO:0000256" key="7">
    <source>
        <dbReference type="ARBA" id="ARBA00022692"/>
    </source>
</evidence>
<dbReference type="GO" id="GO:0009252">
    <property type="term" value="P:peptidoglycan biosynthetic process"/>
    <property type="evidence" value="ECO:0007669"/>
    <property type="project" value="UniProtKB-KW"/>
</dbReference>
<dbReference type="Gene3D" id="3.30.1390.30">
    <property type="entry name" value="Penicillin-binding protein 2a, domain 3"/>
    <property type="match status" value="1"/>
</dbReference>
<evidence type="ECO:0000259" key="16">
    <source>
        <dbReference type="Pfam" id="PF03717"/>
    </source>
</evidence>
<keyword evidence="6" id="KW-0645">Protease</keyword>
<dbReference type="RefSeq" id="WP_004333704.1">
    <property type="nucleotide sequence ID" value="NZ_ACNN01000020.1"/>
</dbReference>
<dbReference type="InterPro" id="IPR050515">
    <property type="entry name" value="Beta-lactam/transpept"/>
</dbReference>
<keyword evidence="9" id="KW-0133">Cell shape</keyword>
<dbReference type="STRING" id="553175.POREN0001_0377"/>
<dbReference type="PANTHER" id="PTHR30627">
    <property type="entry name" value="PEPTIDOGLYCAN D,D-TRANSPEPTIDASE"/>
    <property type="match status" value="1"/>
</dbReference>
<keyword evidence="3" id="KW-1003">Cell membrane</keyword>
<protein>
    <submittedName>
        <fullName evidence="17">Penicillin-binding protein 2</fullName>
    </submittedName>
</protein>
<evidence type="ECO:0000256" key="2">
    <source>
        <dbReference type="ARBA" id="ARBA00004236"/>
    </source>
</evidence>
<evidence type="ECO:0000256" key="3">
    <source>
        <dbReference type="ARBA" id="ARBA00022475"/>
    </source>
</evidence>
<dbReference type="GO" id="GO:0006508">
    <property type="term" value="P:proteolysis"/>
    <property type="evidence" value="ECO:0007669"/>
    <property type="project" value="UniProtKB-KW"/>
</dbReference>
<keyword evidence="10" id="KW-0573">Peptidoglycan synthesis</keyword>
<evidence type="ECO:0000259" key="15">
    <source>
        <dbReference type="Pfam" id="PF00905"/>
    </source>
</evidence>
<dbReference type="Gene3D" id="3.40.710.10">
    <property type="entry name" value="DD-peptidase/beta-lactamase superfamily"/>
    <property type="match status" value="1"/>
</dbReference>
<evidence type="ECO:0000256" key="9">
    <source>
        <dbReference type="ARBA" id="ARBA00022960"/>
    </source>
</evidence>
<dbReference type="GO" id="GO:0009002">
    <property type="term" value="F:serine-type D-Ala-D-Ala carboxypeptidase activity"/>
    <property type="evidence" value="ECO:0007669"/>
    <property type="project" value="InterPro"/>
</dbReference>
<evidence type="ECO:0000256" key="13">
    <source>
        <dbReference type="ARBA" id="ARBA00023316"/>
    </source>
</evidence>
<dbReference type="GO" id="GO:0071555">
    <property type="term" value="P:cell wall organization"/>
    <property type="evidence" value="ECO:0007669"/>
    <property type="project" value="UniProtKB-KW"/>
</dbReference>
<proteinExistence type="predicted"/>
<feature type="domain" description="Penicillin-binding protein transpeptidase" evidence="15">
    <location>
        <begin position="263"/>
        <end position="582"/>
    </location>
</feature>
<evidence type="ECO:0000256" key="8">
    <source>
        <dbReference type="ARBA" id="ARBA00022801"/>
    </source>
</evidence>
<dbReference type="FunFam" id="3.40.710.10:FF:000024">
    <property type="entry name" value="Penicillin-binding protein 2"/>
    <property type="match status" value="1"/>
</dbReference>
<evidence type="ECO:0000256" key="12">
    <source>
        <dbReference type="ARBA" id="ARBA00023136"/>
    </source>
</evidence>
<evidence type="ECO:0000256" key="4">
    <source>
        <dbReference type="ARBA" id="ARBA00022519"/>
    </source>
</evidence>
<name>C3JAY5_POREA</name>